<keyword evidence="3" id="KW-1185">Reference proteome</keyword>
<dbReference type="AlphaFoldDB" id="A0A0S3SUR8"/>
<evidence type="ECO:0000313" key="2">
    <source>
        <dbReference type="EMBL" id="BAT96612.1"/>
    </source>
</evidence>
<evidence type="ECO:0000256" key="1">
    <source>
        <dbReference type="SAM" id="MobiDB-lite"/>
    </source>
</evidence>
<proteinExistence type="predicted"/>
<gene>
    <name evidence="2" type="primary">Vigan.08G357900</name>
    <name evidence="2" type="ORF">VIGAN_08357900</name>
</gene>
<dbReference type="EMBL" id="AP015041">
    <property type="protein sequence ID" value="BAT96612.1"/>
    <property type="molecule type" value="Genomic_DNA"/>
</dbReference>
<accession>A0A0S3SUR8</accession>
<protein>
    <submittedName>
        <fullName evidence="2">Uncharacterized protein</fullName>
    </submittedName>
</protein>
<evidence type="ECO:0000313" key="3">
    <source>
        <dbReference type="Proteomes" id="UP000291084"/>
    </source>
</evidence>
<feature type="compositionally biased region" description="Basic and acidic residues" evidence="1">
    <location>
        <begin position="138"/>
        <end position="155"/>
    </location>
</feature>
<feature type="region of interest" description="Disordered" evidence="1">
    <location>
        <begin position="115"/>
        <end position="155"/>
    </location>
</feature>
<organism evidence="2 3">
    <name type="scientific">Vigna angularis var. angularis</name>
    <dbReference type="NCBI Taxonomy" id="157739"/>
    <lineage>
        <taxon>Eukaryota</taxon>
        <taxon>Viridiplantae</taxon>
        <taxon>Streptophyta</taxon>
        <taxon>Embryophyta</taxon>
        <taxon>Tracheophyta</taxon>
        <taxon>Spermatophyta</taxon>
        <taxon>Magnoliopsida</taxon>
        <taxon>eudicotyledons</taxon>
        <taxon>Gunneridae</taxon>
        <taxon>Pentapetalae</taxon>
        <taxon>rosids</taxon>
        <taxon>fabids</taxon>
        <taxon>Fabales</taxon>
        <taxon>Fabaceae</taxon>
        <taxon>Papilionoideae</taxon>
        <taxon>50 kb inversion clade</taxon>
        <taxon>NPAAA clade</taxon>
        <taxon>indigoferoid/millettioid clade</taxon>
        <taxon>Phaseoleae</taxon>
        <taxon>Vigna</taxon>
    </lineage>
</organism>
<name>A0A0S3SUR8_PHAAN</name>
<dbReference type="Proteomes" id="UP000291084">
    <property type="component" value="Chromosome 8"/>
</dbReference>
<reference evidence="2 3" key="1">
    <citation type="journal article" date="2015" name="Sci. Rep.">
        <title>The power of single molecule real-time sequencing technology in the de novo assembly of a eukaryotic genome.</title>
        <authorList>
            <person name="Sakai H."/>
            <person name="Naito K."/>
            <person name="Ogiso-Tanaka E."/>
            <person name="Takahashi Y."/>
            <person name="Iseki K."/>
            <person name="Muto C."/>
            <person name="Satou K."/>
            <person name="Teruya K."/>
            <person name="Shiroma A."/>
            <person name="Shimoji M."/>
            <person name="Hirano T."/>
            <person name="Itoh T."/>
            <person name="Kaga A."/>
            <person name="Tomooka N."/>
        </authorList>
    </citation>
    <scope>NUCLEOTIDE SEQUENCE [LARGE SCALE GENOMIC DNA]</scope>
    <source>
        <strain evidence="3">cv. Shumari</strain>
    </source>
</reference>
<feature type="compositionally biased region" description="Basic and acidic residues" evidence="1">
    <location>
        <begin position="115"/>
        <end position="125"/>
    </location>
</feature>
<sequence length="223" mass="24141">MNESRWTVFIHDALKEKKREQTFSDFDISLTNPLPSCQLLPQAHRSLHGTLRAIVRRAHNPHLHRFLRLHLPPREHYVTSRRYLLPHDGCKVVRERDPEVHLRHVEDAAVAAHEDVVVRERENSSRRGSVTGDSGDGGDGKGEECGEDGAKGVRHSAEADAGSLRVGSCTRPAEVEPIAEESALGGGDEGGGGGCLGVDLGESGEEGGEECGVETVLFVAFTG</sequence>